<proteinExistence type="predicted"/>
<name>A0A1X6MUY6_9APHY</name>
<accession>A0A1X6MUY6</accession>
<organism evidence="1 2">
    <name type="scientific">Postia placenta MAD-698-R-SB12</name>
    <dbReference type="NCBI Taxonomy" id="670580"/>
    <lineage>
        <taxon>Eukaryota</taxon>
        <taxon>Fungi</taxon>
        <taxon>Dikarya</taxon>
        <taxon>Basidiomycota</taxon>
        <taxon>Agaricomycotina</taxon>
        <taxon>Agaricomycetes</taxon>
        <taxon>Polyporales</taxon>
        <taxon>Adustoporiaceae</taxon>
        <taxon>Rhodonia</taxon>
    </lineage>
</organism>
<reference evidence="1 2" key="1">
    <citation type="submission" date="2017-04" db="EMBL/GenBank/DDBJ databases">
        <title>Genome Sequence of the Model Brown-Rot Fungus Postia placenta SB12.</title>
        <authorList>
            <consortium name="DOE Joint Genome Institute"/>
            <person name="Gaskell J."/>
            <person name="Kersten P."/>
            <person name="Larrondo L.F."/>
            <person name="Canessa P."/>
            <person name="Martinez D."/>
            <person name="Hibbett D."/>
            <person name="Schmoll M."/>
            <person name="Kubicek C.P."/>
            <person name="Martinez A.T."/>
            <person name="Yadav J."/>
            <person name="Master E."/>
            <person name="Magnuson J.K."/>
            <person name="James T."/>
            <person name="Yaver D."/>
            <person name="Berka R."/>
            <person name="Labutti K."/>
            <person name="Lipzen A."/>
            <person name="Aerts A."/>
            <person name="Barry K."/>
            <person name="Henrissat B."/>
            <person name="Blanchette R."/>
            <person name="Grigoriev I."/>
            <person name="Cullen D."/>
        </authorList>
    </citation>
    <scope>NUCLEOTIDE SEQUENCE [LARGE SCALE GENOMIC DNA]</scope>
    <source>
        <strain evidence="1 2">MAD-698-R-SB12</strain>
    </source>
</reference>
<dbReference type="AlphaFoldDB" id="A0A1X6MUY6"/>
<evidence type="ECO:0000313" key="2">
    <source>
        <dbReference type="Proteomes" id="UP000194127"/>
    </source>
</evidence>
<keyword evidence="2" id="KW-1185">Reference proteome</keyword>
<evidence type="ECO:0000313" key="1">
    <source>
        <dbReference type="EMBL" id="OSX60046.1"/>
    </source>
</evidence>
<dbReference type="RefSeq" id="XP_024336840.1">
    <property type="nucleotide sequence ID" value="XM_024477817.1"/>
</dbReference>
<protein>
    <submittedName>
        <fullName evidence="1">Uncharacterized protein</fullName>
    </submittedName>
</protein>
<sequence length="54" mass="5814">MASEPAVSVPWGIMLSSARNCVNDSNRPSPIIGVLMAAATSSSQQPRAEEWKKR</sequence>
<gene>
    <name evidence="1" type="ORF">POSPLADRAFT_1040879</name>
</gene>
<dbReference type="Proteomes" id="UP000194127">
    <property type="component" value="Unassembled WGS sequence"/>
</dbReference>
<dbReference type="GeneID" id="36322767"/>
<dbReference type="EMBL" id="KZ110601">
    <property type="protein sequence ID" value="OSX60046.1"/>
    <property type="molecule type" value="Genomic_DNA"/>
</dbReference>